<protein>
    <recommendedName>
        <fullName evidence="3">Sugar kinase, ribokinase</fullName>
    </recommendedName>
</protein>
<organism evidence="1 2">
    <name type="scientific">Metallosphaera yellowstonensis MK1</name>
    <dbReference type="NCBI Taxonomy" id="671065"/>
    <lineage>
        <taxon>Archaea</taxon>
        <taxon>Thermoproteota</taxon>
        <taxon>Thermoprotei</taxon>
        <taxon>Sulfolobales</taxon>
        <taxon>Sulfolobaceae</taxon>
        <taxon>Metallosphaera</taxon>
    </lineage>
</organism>
<dbReference type="InterPro" id="IPR029056">
    <property type="entry name" value="Ribokinase-like"/>
</dbReference>
<reference evidence="1 2" key="1">
    <citation type="submission" date="2012-01" db="EMBL/GenBank/DDBJ databases">
        <title>Improved High-Quality Draft sequence of Metallosphaera yellowstonensis MK1.</title>
        <authorList>
            <consortium name="US DOE Joint Genome Institute"/>
            <person name="Lucas S."/>
            <person name="Han J."/>
            <person name="Cheng J.-F."/>
            <person name="Goodwin L."/>
            <person name="Pitluck S."/>
            <person name="Peters L."/>
            <person name="Teshima H."/>
            <person name="Detter J.C."/>
            <person name="Han C."/>
            <person name="Tapia R."/>
            <person name="Land M."/>
            <person name="Hauser L."/>
            <person name="Kyrpides N."/>
            <person name="Kozubal M."/>
            <person name="Macur R.E."/>
            <person name="Jay Z."/>
            <person name="Inskeep W."/>
            <person name="Woyke T."/>
        </authorList>
    </citation>
    <scope>NUCLEOTIDE SEQUENCE [LARGE SCALE GENOMIC DNA]</scope>
    <source>
        <strain evidence="1 2">MK1</strain>
    </source>
</reference>
<dbReference type="SUPFAM" id="SSF53613">
    <property type="entry name" value="Ribokinase-like"/>
    <property type="match status" value="1"/>
</dbReference>
<dbReference type="RefSeq" id="WP_009073071.1">
    <property type="nucleotide sequence ID" value="NZ_JH597768.1"/>
</dbReference>
<dbReference type="eggNOG" id="arCOG00016">
    <property type="taxonomic scope" value="Archaea"/>
</dbReference>
<evidence type="ECO:0000313" key="1">
    <source>
        <dbReference type="EMBL" id="EHP69236.1"/>
    </source>
</evidence>
<name>H2C609_9CREN</name>
<dbReference type="Gene3D" id="3.40.1190.20">
    <property type="match status" value="1"/>
</dbReference>
<evidence type="ECO:0008006" key="3">
    <source>
        <dbReference type="Google" id="ProtNLM"/>
    </source>
</evidence>
<dbReference type="EMBL" id="JH597768">
    <property type="protein sequence ID" value="EHP69236.1"/>
    <property type="molecule type" value="Genomic_DNA"/>
</dbReference>
<accession>H2C609</accession>
<dbReference type="AlphaFoldDB" id="H2C609"/>
<gene>
    <name evidence="1" type="ORF">MetMK1DRAFT_00019830</name>
</gene>
<evidence type="ECO:0000313" key="2">
    <source>
        <dbReference type="Proteomes" id="UP000003980"/>
    </source>
</evidence>
<sequence length="265" mass="29300">MKTRVAIIGAFTIDEIVNGQGLVERPGGAPVYAGMGVVSSEGEAGAYTAWGEDFHFSRPSYLTIIRQFLFNKTIRFRIGFEGDKRVLVLRAIHDRMPVDIGILRGWEGLILNPVCNELSWGDLEIDKPVGVDIQGFIRVCEVDKPITYTHLRRVKVSSPLTVFHANAEELSLADLSVEDIHEMGFKEVLVSDGQNGFVLHVKEGPKEKFAPQRVGNYEIGNGDYLLSTYFTHRVKGLDELASARIASILTQEFSISGPTLPLPQG</sequence>
<dbReference type="HOGENOM" id="CLU_1052188_0_0_2"/>
<dbReference type="STRING" id="671065.MetMK1DRAFT_00019830"/>
<dbReference type="Proteomes" id="UP000003980">
    <property type="component" value="Unassembled WGS sequence"/>
</dbReference>
<proteinExistence type="predicted"/>
<keyword evidence="2" id="KW-1185">Reference proteome</keyword>
<dbReference type="OrthoDB" id="26949at2157"/>